<gene>
    <name evidence="9" type="ORF">Rhopal_004048-T1</name>
</gene>
<evidence type="ECO:0000256" key="7">
    <source>
        <dbReference type="ARBA" id="ARBA00023136"/>
    </source>
</evidence>
<dbReference type="InterPro" id="IPR026015">
    <property type="entry name" value="ATP_synth_OSCP/delta_N_sf"/>
</dbReference>
<evidence type="ECO:0000256" key="5">
    <source>
        <dbReference type="ARBA" id="ARBA00022781"/>
    </source>
</evidence>
<keyword evidence="10" id="KW-1185">Reference proteome</keyword>
<keyword evidence="4" id="KW-0813">Transport</keyword>
<dbReference type="AlphaFoldDB" id="A0AAV5GLE4"/>
<dbReference type="Gene3D" id="1.10.520.20">
    <property type="entry name" value="N-terminal domain of the delta subunit of the F1F0-ATP synthase"/>
    <property type="match status" value="1"/>
</dbReference>
<evidence type="ECO:0000256" key="4">
    <source>
        <dbReference type="ARBA" id="ARBA00022448"/>
    </source>
</evidence>
<sequence>MFARRAAQAVRTYATQASASTAPPIQIQGLAGKYAGALFTAAAKNNALQAVETDLKGVQSTVGKDAKIHEFLSNPVLSAADKSAGIDALLKAASPKGASDLTRNLFQVLSENGRLYETDKVVEGFLEIMSAHRGEVKVVITSAVPLEKDLQKRLEDSLKSSQLAAAGKSLIFENRVNEAVLGGLVVDVADKTVDLSVASRVSRLNAALAEGL</sequence>
<dbReference type="GO" id="GO:0016020">
    <property type="term" value="C:membrane"/>
    <property type="evidence" value="ECO:0007669"/>
    <property type="project" value="UniProtKB-SubCell"/>
</dbReference>
<accession>A0AAV5GLE4</accession>
<protein>
    <recommendedName>
        <fullName evidence="3">ATP synthase subunit 5, mitochondrial</fullName>
    </recommendedName>
</protein>
<evidence type="ECO:0000313" key="10">
    <source>
        <dbReference type="Proteomes" id="UP001342314"/>
    </source>
</evidence>
<proteinExistence type="inferred from homology"/>
<dbReference type="Pfam" id="PF00213">
    <property type="entry name" value="OSCP"/>
    <property type="match status" value="1"/>
</dbReference>
<evidence type="ECO:0000256" key="2">
    <source>
        <dbReference type="ARBA" id="ARBA00007046"/>
    </source>
</evidence>
<evidence type="ECO:0000256" key="8">
    <source>
        <dbReference type="ARBA" id="ARBA00023310"/>
    </source>
</evidence>
<reference evidence="9 10" key="1">
    <citation type="submission" date="2021-12" db="EMBL/GenBank/DDBJ databases">
        <title>High titer production of polyol ester of fatty acids by Rhodotorula paludigena BS15 towards product separation-free biomass refinery.</title>
        <authorList>
            <person name="Mano J."/>
            <person name="Ono H."/>
            <person name="Tanaka T."/>
            <person name="Naito K."/>
            <person name="Sushida H."/>
            <person name="Ike M."/>
            <person name="Tokuyasu K."/>
            <person name="Kitaoka M."/>
        </authorList>
    </citation>
    <scope>NUCLEOTIDE SEQUENCE [LARGE SCALE GENOMIC DNA]</scope>
    <source>
        <strain evidence="9 10">BS15</strain>
    </source>
</reference>
<comment type="similarity">
    <text evidence="2">Belongs to the ATPase delta chain family.</text>
</comment>
<dbReference type="PANTHER" id="PTHR11910">
    <property type="entry name" value="ATP SYNTHASE DELTA CHAIN"/>
    <property type="match status" value="1"/>
</dbReference>
<dbReference type="PRINTS" id="PR00125">
    <property type="entry name" value="ATPASEDELTA"/>
</dbReference>
<evidence type="ECO:0000256" key="1">
    <source>
        <dbReference type="ARBA" id="ARBA00004370"/>
    </source>
</evidence>
<dbReference type="HAMAP" id="MF_01416">
    <property type="entry name" value="ATP_synth_delta_bact"/>
    <property type="match status" value="1"/>
</dbReference>
<dbReference type="EMBL" id="BQKY01000008">
    <property type="protein sequence ID" value="GJN91033.1"/>
    <property type="molecule type" value="Genomic_DNA"/>
</dbReference>
<dbReference type="InterPro" id="IPR000711">
    <property type="entry name" value="ATPase_OSCP/dsu"/>
</dbReference>
<dbReference type="SUPFAM" id="SSF47928">
    <property type="entry name" value="N-terminal domain of the delta subunit of the F1F0-ATP synthase"/>
    <property type="match status" value="1"/>
</dbReference>
<evidence type="ECO:0000256" key="3">
    <source>
        <dbReference type="ARBA" id="ARBA00014723"/>
    </source>
</evidence>
<name>A0AAV5GLE4_9BASI</name>
<evidence type="ECO:0000313" key="9">
    <source>
        <dbReference type="EMBL" id="GJN91033.1"/>
    </source>
</evidence>
<dbReference type="GO" id="GO:0046933">
    <property type="term" value="F:proton-transporting ATP synthase activity, rotational mechanism"/>
    <property type="evidence" value="ECO:0007669"/>
    <property type="project" value="InterPro"/>
</dbReference>
<keyword evidence="5" id="KW-0375">Hydrogen ion transport</keyword>
<keyword evidence="7" id="KW-0472">Membrane</keyword>
<comment type="caution">
    <text evidence="9">The sequence shown here is derived from an EMBL/GenBank/DDBJ whole genome shotgun (WGS) entry which is preliminary data.</text>
</comment>
<evidence type="ECO:0000256" key="6">
    <source>
        <dbReference type="ARBA" id="ARBA00023065"/>
    </source>
</evidence>
<keyword evidence="6" id="KW-0406">Ion transport</keyword>
<dbReference type="Proteomes" id="UP001342314">
    <property type="component" value="Unassembled WGS sequence"/>
</dbReference>
<comment type="subcellular location">
    <subcellularLocation>
        <location evidence="1">Membrane</location>
    </subcellularLocation>
</comment>
<dbReference type="NCBIfam" id="TIGR01145">
    <property type="entry name" value="ATP_synt_delta"/>
    <property type="match status" value="1"/>
</dbReference>
<keyword evidence="8" id="KW-0066">ATP synthesis</keyword>
<organism evidence="9 10">
    <name type="scientific">Rhodotorula paludigena</name>
    <dbReference type="NCBI Taxonomy" id="86838"/>
    <lineage>
        <taxon>Eukaryota</taxon>
        <taxon>Fungi</taxon>
        <taxon>Dikarya</taxon>
        <taxon>Basidiomycota</taxon>
        <taxon>Pucciniomycotina</taxon>
        <taxon>Microbotryomycetes</taxon>
        <taxon>Sporidiobolales</taxon>
        <taxon>Sporidiobolaceae</taxon>
        <taxon>Rhodotorula</taxon>
    </lineage>
</organism>